<accession>A0A9P9KIM3</accession>
<organism evidence="1 2">
    <name type="scientific">Fusarium solani</name>
    <name type="common">Filamentous fungus</name>
    <dbReference type="NCBI Taxonomy" id="169388"/>
    <lineage>
        <taxon>Eukaryota</taxon>
        <taxon>Fungi</taxon>
        <taxon>Dikarya</taxon>
        <taxon>Ascomycota</taxon>
        <taxon>Pezizomycotina</taxon>
        <taxon>Sordariomycetes</taxon>
        <taxon>Hypocreomycetidae</taxon>
        <taxon>Hypocreales</taxon>
        <taxon>Nectriaceae</taxon>
        <taxon>Fusarium</taxon>
        <taxon>Fusarium solani species complex</taxon>
    </lineage>
</organism>
<sequence>MTDSARLCGEIAECSLAQHPAERQGVHLVNQNAARVPELPIESLFHATASMNPSFRFDDVDVVINRNSFRKFLDFSADRRQDAFRLNLALVHRTLVVERSESTARTLIRYNLV</sequence>
<dbReference type="PANTHER" id="PTHR35179:SF2">
    <property type="entry name" value="START DOMAIN-CONTAINING PROTEIN"/>
    <property type="match status" value="1"/>
</dbReference>
<dbReference type="EMBL" id="JAGTJS010000009">
    <property type="protein sequence ID" value="KAH7258491.1"/>
    <property type="molecule type" value="Genomic_DNA"/>
</dbReference>
<protein>
    <submittedName>
        <fullName evidence="1">Uncharacterized protein</fullName>
    </submittedName>
</protein>
<gene>
    <name evidence="1" type="ORF">B0J15DRAFT_465752</name>
</gene>
<evidence type="ECO:0000313" key="2">
    <source>
        <dbReference type="Proteomes" id="UP000736672"/>
    </source>
</evidence>
<comment type="caution">
    <text evidence="1">The sequence shown here is derived from an EMBL/GenBank/DDBJ whole genome shotgun (WGS) entry which is preliminary data.</text>
</comment>
<dbReference type="PANTHER" id="PTHR35179">
    <property type="entry name" value="PROTEIN CBG02620"/>
    <property type="match status" value="1"/>
</dbReference>
<dbReference type="AlphaFoldDB" id="A0A9P9KIM3"/>
<proteinExistence type="predicted"/>
<name>A0A9P9KIM3_FUSSL</name>
<reference evidence="1" key="1">
    <citation type="journal article" date="2021" name="Nat. Commun.">
        <title>Genetic determinants of endophytism in the Arabidopsis root mycobiome.</title>
        <authorList>
            <person name="Mesny F."/>
            <person name="Miyauchi S."/>
            <person name="Thiergart T."/>
            <person name="Pickel B."/>
            <person name="Atanasova L."/>
            <person name="Karlsson M."/>
            <person name="Huettel B."/>
            <person name="Barry K.W."/>
            <person name="Haridas S."/>
            <person name="Chen C."/>
            <person name="Bauer D."/>
            <person name="Andreopoulos W."/>
            <person name="Pangilinan J."/>
            <person name="LaButti K."/>
            <person name="Riley R."/>
            <person name="Lipzen A."/>
            <person name="Clum A."/>
            <person name="Drula E."/>
            <person name="Henrissat B."/>
            <person name="Kohler A."/>
            <person name="Grigoriev I.V."/>
            <person name="Martin F.M."/>
            <person name="Hacquard S."/>
        </authorList>
    </citation>
    <scope>NUCLEOTIDE SEQUENCE</scope>
    <source>
        <strain evidence="1">FSSC 5 MPI-SDFR-AT-0091</strain>
    </source>
</reference>
<keyword evidence="2" id="KW-1185">Reference proteome</keyword>
<dbReference type="OrthoDB" id="420564at2759"/>
<dbReference type="Proteomes" id="UP000736672">
    <property type="component" value="Unassembled WGS sequence"/>
</dbReference>
<evidence type="ECO:0000313" key="1">
    <source>
        <dbReference type="EMBL" id="KAH7258491.1"/>
    </source>
</evidence>